<dbReference type="Pfam" id="PF00512">
    <property type="entry name" value="HisKA"/>
    <property type="match status" value="1"/>
</dbReference>
<keyword evidence="9" id="KW-1185">Reference proteome</keyword>
<evidence type="ECO:0000256" key="6">
    <source>
        <dbReference type="ARBA" id="ARBA00023012"/>
    </source>
</evidence>
<dbReference type="InterPro" id="IPR036890">
    <property type="entry name" value="HATPase_C_sf"/>
</dbReference>
<dbReference type="PANTHER" id="PTHR45453:SF1">
    <property type="entry name" value="PHOSPHATE REGULON SENSOR PROTEIN PHOR"/>
    <property type="match status" value="1"/>
</dbReference>
<protein>
    <recommendedName>
        <fullName evidence="2">histidine kinase</fullName>
        <ecNumber evidence="2">2.7.13.3</ecNumber>
    </recommendedName>
</protein>
<dbReference type="CDD" id="cd00075">
    <property type="entry name" value="HATPase"/>
    <property type="match status" value="1"/>
</dbReference>
<evidence type="ECO:0000313" key="9">
    <source>
        <dbReference type="Proteomes" id="UP000256424"/>
    </source>
</evidence>
<dbReference type="GO" id="GO:0016036">
    <property type="term" value="P:cellular response to phosphate starvation"/>
    <property type="evidence" value="ECO:0007669"/>
    <property type="project" value="TreeGrafter"/>
</dbReference>
<gene>
    <name evidence="8" type="ORF">CQA66_01835</name>
</gene>
<organism evidence="8 9">
    <name type="scientific">Helicobacter aurati</name>
    <dbReference type="NCBI Taxonomy" id="137778"/>
    <lineage>
        <taxon>Bacteria</taxon>
        <taxon>Pseudomonadati</taxon>
        <taxon>Campylobacterota</taxon>
        <taxon>Epsilonproteobacteria</taxon>
        <taxon>Campylobacterales</taxon>
        <taxon>Helicobacteraceae</taxon>
        <taxon>Helicobacter</taxon>
    </lineage>
</organism>
<dbReference type="SUPFAM" id="SSF55874">
    <property type="entry name" value="ATPase domain of HSP90 chaperone/DNA topoisomerase II/histidine kinase"/>
    <property type="match status" value="1"/>
</dbReference>
<keyword evidence="3" id="KW-0597">Phosphoprotein</keyword>
<evidence type="ECO:0000256" key="3">
    <source>
        <dbReference type="ARBA" id="ARBA00022553"/>
    </source>
</evidence>
<comment type="caution">
    <text evidence="8">The sequence shown here is derived from an EMBL/GenBank/DDBJ whole genome shotgun (WGS) entry which is preliminary data.</text>
</comment>
<proteinExistence type="predicted"/>
<evidence type="ECO:0000259" key="7">
    <source>
        <dbReference type="PROSITE" id="PS50109"/>
    </source>
</evidence>
<dbReference type="Gene3D" id="3.30.565.10">
    <property type="entry name" value="Histidine kinase-like ATPase, C-terminal domain"/>
    <property type="match status" value="1"/>
</dbReference>
<keyword evidence="4" id="KW-0808">Transferase</keyword>
<dbReference type="EMBL" id="NXLW01000002">
    <property type="protein sequence ID" value="RDU73426.1"/>
    <property type="molecule type" value="Genomic_DNA"/>
</dbReference>
<dbReference type="EC" id="2.7.13.3" evidence="2"/>
<evidence type="ECO:0000256" key="1">
    <source>
        <dbReference type="ARBA" id="ARBA00000085"/>
    </source>
</evidence>
<dbReference type="OrthoDB" id="5377414at2"/>
<evidence type="ECO:0000256" key="4">
    <source>
        <dbReference type="ARBA" id="ARBA00022679"/>
    </source>
</evidence>
<dbReference type="RefSeq" id="WP_104763040.1">
    <property type="nucleotide sequence ID" value="NZ_FZPM01000012.1"/>
</dbReference>
<dbReference type="GO" id="GO:0005886">
    <property type="term" value="C:plasma membrane"/>
    <property type="evidence" value="ECO:0007669"/>
    <property type="project" value="TreeGrafter"/>
</dbReference>
<dbReference type="Pfam" id="PF02518">
    <property type="entry name" value="HATPase_c"/>
    <property type="match status" value="1"/>
</dbReference>
<evidence type="ECO:0000256" key="2">
    <source>
        <dbReference type="ARBA" id="ARBA00012438"/>
    </source>
</evidence>
<feature type="domain" description="Histidine kinase" evidence="7">
    <location>
        <begin position="47"/>
        <end position="258"/>
    </location>
</feature>
<dbReference type="InterPro" id="IPR005467">
    <property type="entry name" value="His_kinase_dom"/>
</dbReference>
<dbReference type="InterPro" id="IPR036097">
    <property type="entry name" value="HisK_dim/P_sf"/>
</dbReference>
<sequence>MFFDLKNFCLPQYQKKKKHPSTFLIRNSDNQQRSDDEDIKKIQLLSTISHEIKNPLAIIRASVETLQKLDTKIAPSMQQDLLHRVLFYTKKITTLLDKLNLTDRFTHNSIIVTMQRFDVFVFCKEVIADVRTHVLQIDYQEKQIILRGIHREIIADRILLEQMLSNLIFNALKYANYKVTVSITEEYIEVLDDGYGMDDEEIPMITQKFYQGKNAVCNKHSLGLGLFIVQQIAKIHSTKVQFFSKRNNEEGLCVQFFI</sequence>
<dbReference type="CDD" id="cd00082">
    <property type="entry name" value="HisKA"/>
    <property type="match status" value="1"/>
</dbReference>
<dbReference type="AlphaFoldDB" id="A0A3D8J8I7"/>
<dbReference type="SMART" id="SM00387">
    <property type="entry name" value="HATPase_c"/>
    <property type="match status" value="1"/>
</dbReference>
<dbReference type="SUPFAM" id="SSF47384">
    <property type="entry name" value="Homodimeric domain of signal transducing histidine kinase"/>
    <property type="match status" value="1"/>
</dbReference>
<dbReference type="InterPro" id="IPR003661">
    <property type="entry name" value="HisK_dim/P_dom"/>
</dbReference>
<dbReference type="PROSITE" id="PS50109">
    <property type="entry name" value="HIS_KIN"/>
    <property type="match status" value="1"/>
</dbReference>
<dbReference type="GO" id="GO:0000155">
    <property type="term" value="F:phosphorelay sensor kinase activity"/>
    <property type="evidence" value="ECO:0007669"/>
    <property type="project" value="InterPro"/>
</dbReference>
<dbReference type="GO" id="GO:0004721">
    <property type="term" value="F:phosphoprotein phosphatase activity"/>
    <property type="evidence" value="ECO:0007669"/>
    <property type="project" value="TreeGrafter"/>
</dbReference>
<accession>A0A3D8J8I7</accession>
<evidence type="ECO:0000256" key="5">
    <source>
        <dbReference type="ARBA" id="ARBA00022777"/>
    </source>
</evidence>
<dbReference type="SMART" id="SM00388">
    <property type="entry name" value="HisKA"/>
    <property type="match status" value="1"/>
</dbReference>
<dbReference type="PANTHER" id="PTHR45453">
    <property type="entry name" value="PHOSPHATE REGULON SENSOR PROTEIN PHOR"/>
    <property type="match status" value="1"/>
</dbReference>
<reference evidence="8 9" key="1">
    <citation type="submission" date="2018-04" db="EMBL/GenBank/DDBJ databases">
        <title>Novel Campyloabacter and Helicobacter Species and Strains.</title>
        <authorList>
            <person name="Mannion A.J."/>
            <person name="Shen Z."/>
            <person name="Fox J.G."/>
        </authorList>
    </citation>
    <scope>NUCLEOTIDE SEQUENCE [LARGE SCALE GENOMIC DNA]</scope>
    <source>
        <strain evidence="8 9">MIT 97-5075</strain>
    </source>
</reference>
<keyword evidence="5 8" id="KW-0418">Kinase</keyword>
<dbReference type="Proteomes" id="UP000256424">
    <property type="component" value="Unassembled WGS sequence"/>
</dbReference>
<dbReference type="Gene3D" id="1.10.287.130">
    <property type="match status" value="1"/>
</dbReference>
<name>A0A3D8J8I7_9HELI</name>
<keyword evidence="6" id="KW-0902">Two-component regulatory system</keyword>
<dbReference type="InterPro" id="IPR003594">
    <property type="entry name" value="HATPase_dom"/>
</dbReference>
<comment type="catalytic activity">
    <reaction evidence="1">
        <text>ATP + protein L-histidine = ADP + protein N-phospho-L-histidine.</text>
        <dbReference type="EC" id="2.7.13.3"/>
    </reaction>
</comment>
<evidence type="ECO:0000313" key="8">
    <source>
        <dbReference type="EMBL" id="RDU73426.1"/>
    </source>
</evidence>
<dbReference type="InterPro" id="IPR050351">
    <property type="entry name" value="BphY/WalK/GraS-like"/>
</dbReference>